<dbReference type="PANTHER" id="PTHR48043">
    <property type="entry name" value="EG:EG0003.4 PROTEIN-RELATED"/>
    <property type="match status" value="1"/>
</dbReference>
<evidence type="ECO:0000256" key="9">
    <source>
        <dbReference type="ARBA" id="ARBA00047475"/>
    </source>
</evidence>
<keyword evidence="5 11" id="KW-0812">Transmembrane</keyword>
<evidence type="ECO:0000313" key="14">
    <source>
        <dbReference type="WBParaSite" id="HPBE_0001941401-mRNA-1"/>
    </source>
</evidence>
<keyword evidence="4 10" id="KW-0808">Transferase</keyword>
<dbReference type="EC" id="2.4.1.17" evidence="11"/>
<dbReference type="CDD" id="cd03784">
    <property type="entry name" value="GT1_Gtf-like"/>
    <property type="match status" value="1"/>
</dbReference>
<dbReference type="Gene3D" id="3.40.50.2000">
    <property type="entry name" value="Glycogen Phosphorylase B"/>
    <property type="match status" value="1"/>
</dbReference>
<evidence type="ECO:0000256" key="4">
    <source>
        <dbReference type="ARBA" id="ARBA00022679"/>
    </source>
</evidence>
<dbReference type="AlphaFoldDB" id="A0A183GBE7"/>
<keyword evidence="8 11" id="KW-0472">Membrane</keyword>
<accession>A0A3P8AWX9</accession>
<dbReference type="PANTHER" id="PTHR48043:SF23">
    <property type="entry name" value="UDP-GLUCURONOSYLTRANSFERASE"/>
    <property type="match status" value="1"/>
</dbReference>
<evidence type="ECO:0000256" key="1">
    <source>
        <dbReference type="ARBA" id="ARBA00004167"/>
    </source>
</evidence>
<dbReference type="PROSITE" id="PS00375">
    <property type="entry name" value="UDPGT"/>
    <property type="match status" value="1"/>
</dbReference>
<dbReference type="WBParaSite" id="HPBE_0001941401-mRNA-1">
    <property type="protein sequence ID" value="HPBE_0001941401-mRNA-1"/>
    <property type="gene ID" value="HPBE_0001941401"/>
</dbReference>
<evidence type="ECO:0000256" key="10">
    <source>
        <dbReference type="RuleBase" id="RU003718"/>
    </source>
</evidence>
<keyword evidence="6" id="KW-0732">Signal</keyword>
<evidence type="ECO:0000256" key="5">
    <source>
        <dbReference type="ARBA" id="ARBA00022692"/>
    </source>
</evidence>
<dbReference type="SUPFAM" id="SSF53756">
    <property type="entry name" value="UDP-Glycosyltransferase/glycogen phosphorylase"/>
    <property type="match status" value="1"/>
</dbReference>
<name>A0A183GBE7_HELPZ</name>
<dbReference type="GO" id="GO:0016020">
    <property type="term" value="C:membrane"/>
    <property type="evidence" value="ECO:0007669"/>
    <property type="project" value="UniProtKB-SubCell"/>
</dbReference>
<evidence type="ECO:0000256" key="8">
    <source>
        <dbReference type="ARBA" id="ARBA00023136"/>
    </source>
</evidence>
<dbReference type="OrthoDB" id="5835829at2759"/>
<dbReference type="GO" id="GO:0015020">
    <property type="term" value="F:glucuronosyltransferase activity"/>
    <property type="evidence" value="ECO:0007669"/>
    <property type="project" value="UniProtKB-EC"/>
</dbReference>
<evidence type="ECO:0000256" key="7">
    <source>
        <dbReference type="ARBA" id="ARBA00022989"/>
    </source>
</evidence>
<dbReference type="Proteomes" id="UP000050761">
    <property type="component" value="Unassembled WGS sequence"/>
</dbReference>
<keyword evidence="7 11" id="KW-1133">Transmembrane helix</keyword>
<dbReference type="FunFam" id="3.40.50.2000:FF:000038">
    <property type="entry name" value="UDP-GlucuronosylTransferase"/>
    <property type="match status" value="1"/>
</dbReference>
<dbReference type="InterPro" id="IPR035595">
    <property type="entry name" value="UDP_glycos_trans_CS"/>
</dbReference>
<reference evidence="12 13" key="1">
    <citation type="submission" date="2018-11" db="EMBL/GenBank/DDBJ databases">
        <authorList>
            <consortium name="Pathogen Informatics"/>
        </authorList>
    </citation>
    <scope>NUCLEOTIDE SEQUENCE [LARGE SCALE GENOMIC DNA]</scope>
</reference>
<sequence length="303" mass="34039">MKEKLGPKVTPVWIPLQDTVSNMSWLLSNVEPLLDFRRPTLHSIVDLGGIGVHQPSPLDEQDWSRILRLRSRTVLISFGSVAPSIDMPDAMKKAIVEVIKSYSDITFIWKYERPEDSIVGGVENLVLSRWMPQGDLLADDRLTLFITHGGAGSMLESATFGKPLIVVPLFGDQTRNARLVEKFGFGRMVNKWQLSRSDVLHDAIADVLGDKKYLFSANRIRELLSRRPFDPKEKLVKTIEMAAEFGDLHELKIAGRNVGLIVYYNLDLMLIVLVSCALAVGSVGSLALWSFRKHFSSHKIKTQ</sequence>
<comment type="similarity">
    <text evidence="2 10">Belongs to the UDP-glycosyltransferase family.</text>
</comment>
<evidence type="ECO:0000256" key="11">
    <source>
        <dbReference type="RuleBase" id="RU362059"/>
    </source>
</evidence>
<evidence type="ECO:0000256" key="6">
    <source>
        <dbReference type="ARBA" id="ARBA00022729"/>
    </source>
</evidence>
<evidence type="ECO:0000256" key="3">
    <source>
        <dbReference type="ARBA" id="ARBA00022676"/>
    </source>
</evidence>
<feature type="transmembrane region" description="Helical" evidence="11">
    <location>
        <begin position="268"/>
        <end position="291"/>
    </location>
</feature>
<organism evidence="13 14">
    <name type="scientific">Heligmosomoides polygyrus</name>
    <name type="common">Parasitic roundworm</name>
    <dbReference type="NCBI Taxonomy" id="6339"/>
    <lineage>
        <taxon>Eukaryota</taxon>
        <taxon>Metazoa</taxon>
        <taxon>Ecdysozoa</taxon>
        <taxon>Nematoda</taxon>
        <taxon>Chromadorea</taxon>
        <taxon>Rhabditida</taxon>
        <taxon>Rhabditina</taxon>
        <taxon>Rhabditomorpha</taxon>
        <taxon>Strongyloidea</taxon>
        <taxon>Heligmosomidae</taxon>
        <taxon>Heligmosomoides</taxon>
    </lineage>
</organism>
<accession>A0A183GBE7</accession>
<protein>
    <recommendedName>
        <fullName evidence="11">UDP-glucuronosyltransferase</fullName>
        <ecNumber evidence="11">2.4.1.17</ecNumber>
    </recommendedName>
</protein>
<reference evidence="14" key="2">
    <citation type="submission" date="2019-09" db="UniProtKB">
        <authorList>
            <consortium name="WormBaseParasite"/>
        </authorList>
    </citation>
    <scope>IDENTIFICATION</scope>
</reference>
<evidence type="ECO:0000313" key="13">
    <source>
        <dbReference type="Proteomes" id="UP000050761"/>
    </source>
</evidence>
<comment type="catalytic activity">
    <reaction evidence="9 11">
        <text>glucuronate acceptor + UDP-alpha-D-glucuronate = acceptor beta-D-glucuronoside + UDP + H(+)</text>
        <dbReference type="Rhea" id="RHEA:21032"/>
        <dbReference type="ChEBI" id="CHEBI:15378"/>
        <dbReference type="ChEBI" id="CHEBI:58052"/>
        <dbReference type="ChEBI" id="CHEBI:58223"/>
        <dbReference type="ChEBI" id="CHEBI:132367"/>
        <dbReference type="ChEBI" id="CHEBI:132368"/>
        <dbReference type="EC" id="2.4.1.17"/>
    </reaction>
</comment>
<evidence type="ECO:0000256" key="2">
    <source>
        <dbReference type="ARBA" id="ARBA00009995"/>
    </source>
</evidence>
<keyword evidence="3 10" id="KW-0328">Glycosyltransferase</keyword>
<keyword evidence="13" id="KW-1185">Reference proteome</keyword>
<dbReference type="InterPro" id="IPR050271">
    <property type="entry name" value="UDP-glycosyltransferase"/>
</dbReference>
<dbReference type="EMBL" id="UZAH01031339">
    <property type="protein sequence ID" value="VDP15031.1"/>
    <property type="molecule type" value="Genomic_DNA"/>
</dbReference>
<dbReference type="Pfam" id="PF00201">
    <property type="entry name" value="UDPGT"/>
    <property type="match status" value="1"/>
</dbReference>
<comment type="subcellular location">
    <subcellularLocation>
        <location evidence="1 11">Membrane</location>
        <topology evidence="1 11">Single-pass membrane protein</topology>
    </subcellularLocation>
</comment>
<evidence type="ECO:0000313" key="12">
    <source>
        <dbReference type="EMBL" id="VDP15031.1"/>
    </source>
</evidence>
<dbReference type="InterPro" id="IPR002213">
    <property type="entry name" value="UDP_glucos_trans"/>
</dbReference>
<proteinExistence type="inferred from homology"/>
<gene>
    <name evidence="12" type="ORF">HPBE_LOCUS19413</name>
</gene>